<name>A0A6A5R881_9PLEO</name>
<protein>
    <submittedName>
        <fullName evidence="2">Uncharacterized protein</fullName>
    </submittedName>
</protein>
<feature type="region of interest" description="Disordered" evidence="1">
    <location>
        <begin position="1"/>
        <end position="25"/>
    </location>
</feature>
<dbReference type="EMBL" id="ML979006">
    <property type="protein sequence ID" value="KAF1923388.1"/>
    <property type="molecule type" value="Genomic_DNA"/>
</dbReference>
<gene>
    <name evidence="2" type="ORF">M421DRAFT_406880</name>
</gene>
<dbReference type="GeneID" id="54347985"/>
<dbReference type="AlphaFoldDB" id="A0A6A5R881"/>
<sequence length="144" mass="15645">MPVCIPHNDSANNRPLGSTTTVNPTELYVQPGTTSSVSSASMHPANCLADHRIGLKFTSSSMVSAPFVLAPIHNVSRVVAEETTRLSSFGVPVVSLGSWRSKSYEFPLATKRLGSQLQPWSTIQLKPSIKYKPLANGRQRPKLE</sequence>
<evidence type="ECO:0000313" key="3">
    <source>
        <dbReference type="Proteomes" id="UP000800082"/>
    </source>
</evidence>
<keyword evidence="3" id="KW-1185">Reference proteome</keyword>
<reference evidence="2" key="1">
    <citation type="journal article" date="2020" name="Stud. Mycol.">
        <title>101 Dothideomycetes genomes: a test case for predicting lifestyles and emergence of pathogens.</title>
        <authorList>
            <person name="Haridas S."/>
            <person name="Albert R."/>
            <person name="Binder M."/>
            <person name="Bloem J."/>
            <person name="Labutti K."/>
            <person name="Salamov A."/>
            <person name="Andreopoulos B."/>
            <person name="Baker S."/>
            <person name="Barry K."/>
            <person name="Bills G."/>
            <person name="Bluhm B."/>
            <person name="Cannon C."/>
            <person name="Castanera R."/>
            <person name="Culley D."/>
            <person name="Daum C."/>
            <person name="Ezra D."/>
            <person name="Gonzalez J."/>
            <person name="Henrissat B."/>
            <person name="Kuo A."/>
            <person name="Liang C."/>
            <person name="Lipzen A."/>
            <person name="Lutzoni F."/>
            <person name="Magnuson J."/>
            <person name="Mondo S."/>
            <person name="Nolan M."/>
            <person name="Ohm R."/>
            <person name="Pangilinan J."/>
            <person name="Park H.-J."/>
            <person name="Ramirez L."/>
            <person name="Alfaro M."/>
            <person name="Sun H."/>
            <person name="Tritt A."/>
            <person name="Yoshinaga Y."/>
            <person name="Zwiers L.-H."/>
            <person name="Turgeon B."/>
            <person name="Goodwin S."/>
            <person name="Spatafora J."/>
            <person name="Crous P."/>
            <person name="Grigoriev I."/>
        </authorList>
    </citation>
    <scope>NUCLEOTIDE SEQUENCE</scope>
    <source>
        <strain evidence="2">CBS 183.55</strain>
    </source>
</reference>
<evidence type="ECO:0000256" key="1">
    <source>
        <dbReference type="SAM" id="MobiDB-lite"/>
    </source>
</evidence>
<evidence type="ECO:0000313" key="2">
    <source>
        <dbReference type="EMBL" id="KAF1923388.1"/>
    </source>
</evidence>
<dbReference type="Proteomes" id="UP000800082">
    <property type="component" value="Unassembled WGS sequence"/>
</dbReference>
<accession>A0A6A5R881</accession>
<feature type="compositionally biased region" description="Polar residues" evidence="1">
    <location>
        <begin position="9"/>
        <end position="24"/>
    </location>
</feature>
<proteinExistence type="predicted"/>
<dbReference type="RefSeq" id="XP_033443641.1">
    <property type="nucleotide sequence ID" value="XM_033590321.1"/>
</dbReference>
<organism evidence="2 3">
    <name type="scientific">Didymella exigua CBS 183.55</name>
    <dbReference type="NCBI Taxonomy" id="1150837"/>
    <lineage>
        <taxon>Eukaryota</taxon>
        <taxon>Fungi</taxon>
        <taxon>Dikarya</taxon>
        <taxon>Ascomycota</taxon>
        <taxon>Pezizomycotina</taxon>
        <taxon>Dothideomycetes</taxon>
        <taxon>Pleosporomycetidae</taxon>
        <taxon>Pleosporales</taxon>
        <taxon>Pleosporineae</taxon>
        <taxon>Didymellaceae</taxon>
        <taxon>Didymella</taxon>
    </lineage>
</organism>